<organism evidence="2 3">
    <name type="scientific">Ideonella margarita</name>
    <dbReference type="NCBI Taxonomy" id="2984191"/>
    <lineage>
        <taxon>Bacteria</taxon>
        <taxon>Pseudomonadati</taxon>
        <taxon>Pseudomonadota</taxon>
        <taxon>Betaproteobacteria</taxon>
        <taxon>Burkholderiales</taxon>
        <taxon>Sphaerotilaceae</taxon>
        <taxon>Ideonella</taxon>
    </lineage>
</organism>
<dbReference type="SUPFAM" id="SSF69754">
    <property type="entry name" value="Ribosome binding protein Y (YfiA homologue)"/>
    <property type="match status" value="1"/>
</dbReference>
<keyword evidence="3" id="KW-1185">Reference proteome</keyword>
<proteinExistence type="predicted"/>
<evidence type="ECO:0000313" key="3">
    <source>
        <dbReference type="Proteomes" id="UP001379945"/>
    </source>
</evidence>
<comment type="caution">
    <text evidence="2">The sequence shown here is derived from an EMBL/GenBank/DDBJ whole genome shotgun (WGS) entry which is preliminary data.</text>
</comment>
<evidence type="ECO:0000256" key="1">
    <source>
        <dbReference type="SAM" id="MobiDB-lite"/>
    </source>
</evidence>
<accession>A0ABU9C8Z9</accession>
<dbReference type="Gene3D" id="3.30.160.100">
    <property type="entry name" value="Ribosome hibernation promotion factor-like"/>
    <property type="match status" value="1"/>
</dbReference>
<protein>
    <submittedName>
        <fullName evidence="2">HPF/RaiA family ribosome-associated protein</fullName>
    </submittedName>
</protein>
<feature type="compositionally biased region" description="Basic residues" evidence="1">
    <location>
        <begin position="97"/>
        <end position="107"/>
    </location>
</feature>
<evidence type="ECO:0000313" key="2">
    <source>
        <dbReference type="EMBL" id="MEK8047416.1"/>
    </source>
</evidence>
<dbReference type="RefSeq" id="WP_341399725.1">
    <property type="nucleotide sequence ID" value="NZ_JBBUTI010000009.1"/>
</dbReference>
<name>A0ABU9C8Z9_9BURK</name>
<gene>
    <name evidence="2" type="ORF">AACH00_13725</name>
</gene>
<dbReference type="EMBL" id="JBBUTI010000009">
    <property type="protein sequence ID" value="MEK8047416.1"/>
    <property type="molecule type" value="Genomic_DNA"/>
</dbReference>
<dbReference type="Proteomes" id="UP001379945">
    <property type="component" value="Unassembled WGS sequence"/>
</dbReference>
<feature type="region of interest" description="Disordered" evidence="1">
    <location>
        <begin position="96"/>
        <end position="115"/>
    </location>
</feature>
<reference evidence="2 3" key="1">
    <citation type="submission" date="2024-04" db="EMBL/GenBank/DDBJ databases">
        <title>Novel species of the genus Ideonella isolated from streams.</title>
        <authorList>
            <person name="Lu H."/>
        </authorList>
    </citation>
    <scope>NUCLEOTIDE SEQUENCE [LARGE SCALE GENOMIC DNA]</scope>
    <source>
        <strain evidence="2 3">LYT19W</strain>
    </source>
</reference>
<sequence>MQVLVESRSAEATAPWRELAVRRAQFVLRRLVGQVPMTRVHLADVNGPRGGIDKECQVALHTDGHGTIVIHARASNWRSALDSALARAVRTLQALLGRRRAHPRSTPRRQPEQLA</sequence>
<dbReference type="InterPro" id="IPR036567">
    <property type="entry name" value="RHF-like"/>
</dbReference>